<dbReference type="InterPro" id="IPR023614">
    <property type="entry name" value="Porin_dom_sf"/>
</dbReference>
<keyword evidence="7" id="KW-0406">Ion transport</keyword>
<dbReference type="SUPFAM" id="SSF56935">
    <property type="entry name" value="Porins"/>
    <property type="match status" value="1"/>
</dbReference>
<evidence type="ECO:0000256" key="3">
    <source>
        <dbReference type="ARBA" id="ARBA00022448"/>
    </source>
</evidence>
<dbReference type="PROSITE" id="PS51257">
    <property type="entry name" value="PROKAR_LIPOPROTEIN"/>
    <property type="match status" value="1"/>
</dbReference>
<keyword evidence="4" id="KW-1134">Transmembrane beta strand</keyword>
<evidence type="ECO:0000256" key="7">
    <source>
        <dbReference type="ARBA" id="ARBA00023065"/>
    </source>
</evidence>
<evidence type="ECO:0000256" key="9">
    <source>
        <dbReference type="ARBA" id="ARBA00023136"/>
    </source>
</evidence>
<dbReference type="CDD" id="cd00342">
    <property type="entry name" value="gram_neg_porins"/>
    <property type="match status" value="1"/>
</dbReference>
<feature type="signal peptide" evidence="11">
    <location>
        <begin position="1"/>
        <end position="34"/>
    </location>
</feature>
<dbReference type="EMBL" id="WSES01000005">
    <property type="protein sequence ID" value="MVW61846.1"/>
    <property type="molecule type" value="Genomic_DNA"/>
</dbReference>
<gene>
    <name evidence="13" type="ORF">GPY61_18105</name>
</gene>
<dbReference type="PRINTS" id="PR00184">
    <property type="entry name" value="NEISSPPORIN"/>
</dbReference>
<dbReference type="InterPro" id="IPR050298">
    <property type="entry name" value="Gram-neg_bact_OMP"/>
</dbReference>
<sequence>MKLCAVVYKYWRQIIKPNVLALVAGVLSCGAALAQTNVQLYGSVDEGLDYVNNAGGQSLKAVNAGKRSPDRFGFRGTEDLGGGLNAFFKLETGFNSDLGNQANPNKFFNRYAQVGLSSTRFGTLTLGHMPDFAYDYVGVLNNSVPGISWSYSPGNLDNLANIFGMDNAIRYETPVMAGLQVGVMNGFGEDPSNFSRSRTYSVGFRYNNAALKLAGSYSMFHNRTADLKSIFGVTNVLGQSLAGAQFNADRFSTGVLGASYQVGIFVPHATITQVQLENARGEVIQRNLQAGVNTDLSGGRKTRILGLSTAHSTFEAITYNQYNAFLSQYLSPTVQIYCGAAYVHASGPGARATAFGYTPSSGRTQTLTRAGVQVQF</sequence>
<name>A0A7X3K9A0_9BURK</name>
<keyword evidence="3" id="KW-0813">Transport</keyword>
<reference evidence="13 14" key="1">
    <citation type="submission" date="2019-12" db="EMBL/GenBank/DDBJ databases">
        <authorList>
            <person name="Li C."/>
            <person name="Zhao J."/>
        </authorList>
    </citation>
    <scope>NUCLEOTIDE SEQUENCE [LARGE SCALE GENOMIC DNA]</scope>
    <source>
        <strain evidence="13 14">NEAU-DD11</strain>
    </source>
</reference>
<keyword evidence="6 11" id="KW-0732">Signal</keyword>
<dbReference type="GO" id="GO:0009279">
    <property type="term" value="C:cell outer membrane"/>
    <property type="evidence" value="ECO:0007669"/>
    <property type="project" value="UniProtKB-SubCell"/>
</dbReference>
<comment type="subcellular location">
    <subcellularLocation>
        <location evidence="1">Cell outer membrane</location>
        <topology evidence="1">Multi-pass membrane protein</topology>
    </subcellularLocation>
</comment>
<evidence type="ECO:0000256" key="8">
    <source>
        <dbReference type="ARBA" id="ARBA00023114"/>
    </source>
</evidence>
<organism evidence="13 14">
    <name type="scientific">Massilia cellulosiltytica</name>
    <dbReference type="NCBI Taxonomy" id="2683234"/>
    <lineage>
        <taxon>Bacteria</taxon>
        <taxon>Pseudomonadati</taxon>
        <taxon>Pseudomonadota</taxon>
        <taxon>Betaproteobacteria</taxon>
        <taxon>Burkholderiales</taxon>
        <taxon>Oxalobacteraceae</taxon>
        <taxon>Telluria group</taxon>
        <taxon>Massilia</taxon>
    </lineage>
</organism>
<dbReference type="GO" id="GO:0006811">
    <property type="term" value="P:monoatomic ion transport"/>
    <property type="evidence" value="ECO:0007669"/>
    <property type="project" value="UniProtKB-KW"/>
</dbReference>
<proteinExistence type="predicted"/>
<dbReference type="AlphaFoldDB" id="A0A7X3K9A0"/>
<dbReference type="PANTHER" id="PTHR34501:SF9">
    <property type="entry name" value="MAJOR OUTER MEMBRANE PROTEIN P.IA"/>
    <property type="match status" value="1"/>
</dbReference>
<evidence type="ECO:0000256" key="6">
    <source>
        <dbReference type="ARBA" id="ARBA00022729"/>
    </source>
</evidence>
<evidence type="ECO:0000256" key="4">
    <source>
        <dbReference type="ARBA" id="ARBA00022452"/>
    </source>
</evidence>
<protein>
    <submittedName>
        <fullName evidence="13">Porin</fullName>
    </submittedName>
</protein>
<comment type="subunit">
    <text evidence="2">Homotrimer.</text>
</comment>
<dbReference type="InterPro" id="IPR002299">
    <property type="entry name" value="Porin_Neis"/>
</dbReference>
<feature type="domain" description="Porin" evidence="12">
    <location>
        <begin position="21"/>
        <end position="346"/>
    </location>
</feature>
<dbReference type="PANTHER" id="PTHR34501">
    <property type="entry name" value="PROTEIN YDDL-RELATED"/>
    <property type="match status" value="1"/>
</dbReference>
<keyword evidence="8" id="KW-0626">Porin</keyword>
<dbReference type="Gene3D" id="2.40.160.10">
    <property type="entry name" value="Porin"/>
    <property type="match status" value="1"/>
</dbReference>
<feature type="chain" id="PRO_5030545153" evidence="11">
    <location>
        <begin position="35"/>
        <end position="376"/>
    </location>
</feature>
<keyword evidence="9" id="KW-0472">Membrane</keyword>
<evidence type="ECO:0000256" key="5">
    <source>
        <dbReference type="ARBA" id="ARBA00022692"/>
    </source>
</evidence>
<dbReference type="Proteomes" id="UP000443353">
    <property type="component" value="Unassembled WGS sequence"/>
</dbReference>
<dbReference type="GO" id="GO:0015288">
    <property type="term" value="F:porin activity"/>
    <property type="evidence" value="ECO:0007669"/>
    <property type="project" value="UniProtKB-KW"/>
</dbReference>
<dbReference type="GO" id="GO:0046930">
    <property type="term" value="C:pore complex"/>
    <property type="evidence" value="ECO:0007669"/>
    <property type="project" value="UniProtKB-KW"/>
</dbReference>
<evidence type="ECO:0000256" key="2">
    <source>
        <dbReference type="ARBA" id="ARBA00011233"/>
    </source>
</evidence>
<evidence type="ECO:0000256" key="1">
    <source>
        <dbReference type="ARBA" id="ARBA00004571"/>
    </source>
</evidence>
<dbReference type="Pfam" id="PF13609">
    <property type="entry name" value="Porin_4"/>
    <property type="match status" value="1"/>
</dbReference>
<comment type="caution">
    <text evidence="13">The sequence shown here is derived from an EMBL/GenBank/DDBJ whole genome shotgun (WGS) entry which is preliminary data.</text>
</comment>
<dbReference type="InterPro" id="IPR033900">
    <property type="entry name" value="Gram_neg_porin_domain"/>
</dbReference>
<evidence type="ECO:0000259" key="12">
    <source>
        <dbReference type="Pfam" id="PF13609"/>
    </source>
</evidence>
<evidence type="ECO:0000256" key="10">
    <source>
        <dbReference type="ARBA" id="ARBA00023237"/>
    </source>
</evidence>
<evidence type="ECO:0000313" key="13">
    <source>
        <dbReference type="EMBL" id="MVW61846.1"/>
    </source>
</evidence>
<evidence type="ECO:0000256" key="11">
    <source>
        <dbReference type="SAM" id="SignalP"/>
    </source>
</evidence>
<keyword evidence="14" id="KW-1185">Reference proteome</keyword>
<accession>A0A7X3K9A0</accession>
<evidence type="ECO:0000313" key="14">
    <source>
        <dbReference type="Proteomes" id="UP000443353"/>
    </source>
</evidence>
<keyword evidence="10" id="KW-0998">Cell outer membrane</keyword>
<keyword evidence="5" id="KW-0812">Transmembrane</keyword>